<dbReference type="SUPFAM" id="SSF54637">
    <property type="entry name" value="Thioesterase/thiol ester dehydrase-isomerase"/>
    <property type="match status" value="1"/>
</dbReference>
<dbReference type="Pfam" id="PF01643">
    <property type="entry name" value="Acyl-ACP_TE"/>
    <property type="match status" value="1"/>
</dbReference>
<comment type="similarity">
    <text evidence="1">Belongs to the 4-hydroxybenzoyl-CoA thioesterase family.</text>
</comment>
<evidence type="ECO:0000256" key="1">
    <source>
        <dbReference type="ARBA" id="ARBA00005953"/>
    </source>
</evidence>
<dbReference type="PANTHER" id="PTHR31793:SF27">
    <property type="entry name" value="NOVEL THIOESTERASE SUPERFAMILY DOMAIN AND SAPOSIN A-TYPE DOMAIN CONTAINING PROTEIN (0610012H03RIK)"/>
    <property type="match status" value="1"/>
</dbReference>
<reference evidence="4" key="1">
    <citation type="submission" date="2018-06" db="EMBL/GenBank/DDBJ databases">
        <authorList>
            <person name="Zhirakovskaya E."/>
        </authorList>
    </citation>
    <scope>NUCLEOTIDE SEQUENCE</scope>
</reference>
<dbReference type="GO" id="GO:0006633">
    <property type="term" value="P:fatty acid biosynthetic process"/>
    <property type="evidence" value="ECO:0007669"/>
    <property type="project" value="InterPro"/>
</dbReference>
<evidence type="ECO:0000313" key="4">
    <source>
        <dbReference type="EMBL" id="VAW12501.1"/>
    </source>
</evidence>
<dbReference type="InterPro" id="IPR050563">
    <property type="entry name" value="4-hydroxybenzoyl-CoA_TE"/>
</dbReference>
<accession>A0A3B0T154</accession>
<feature type="domain" description="Acyl-ACP thioesterase N-terminal hotdog" evidence="3">
    <location>
        <begin position="3"/>
        <end position="126"/>
    </location>
</feature>
<protein>
    <submittedName>
        <fullName evidence="4">Thioesterase superfamily</fullName>
    </submittedName>
</protein>
<dbReference type="InterPro" id="IPR029069">
    <property type="entry name" value="HotDog_dom_sf"/>
</dbReference>
<organism evidence="4">
    <name type="scientific">hydrothermal vent metagenome</name>
    <dbReference type="NCBI Taxonomy" id="652676"/>
    <lineage>
        <taxon>unclassified sequences</taxon>
        <taxon>metagenomes</taxon>
        <taxon>ecological metagenomes</taxon>
    </lineage>
</organism>
<gene>
    <name evidence="4" type="ORF">MNBD_BACTEROID03-1490</name>
</gene>
<dbReference type="InterPro" id="IPR002864">
    <property type="entry name" value="Acyl-ACP_thioesterase_NHD"/>
</dbReference>
<dbReference type="CDD" id="cd00586">
    <property type="entry name" value="4HBT"/>
    <property type="match status" value="1"/>
</dbReference>
<dbReference type="EMBL" id="UOEL01000089">
    <property type="protein sequence ID" value="VAW12501.1"/>
    <property type="molecule type" value="Genomic_DNA"/>
</dbReference>
<proteinExistence type="inferred from homology"/>
<dbReference type="AlphaFoldDB" id="A0A3B0T154"/>
<dbReference type="GO" id="GO:0047617">
    <property type="term" value="F:fatty acyl-CoA hydrolase activity"/>
    <property type="evidence" value="ECO:0007669"/>
    <property type="project" value="TreeGrafter"/>
</dbReference>
<evidence type="ECO:0000256" key="2">
    <source>
        <dbReference type="ARBA" id="ARBA00022801"/>
    </source>
</evidence>
<evidence type="ECO:0000259" key="3">
    <source>
        <dbReference type="Pfam" id="PF01643"/>
    </source>
</evidence>
<name>A0A3B0T154_9ZZZZ</name>
<sequence length="133" mass="15576">MEAFEKTLTVSTDDLDDLDHVNNVRYVQWVQDISKEHWQNYAPAKMQEEVVWVVMNHNITYKSAAVLNDTIKIRTFIAESHGATSVRTVEMHNTKTNQLLLHSKTQWCLLNAKTLRPLRISNEIKQVFEKKEH</sequence>
<dbReference type="PANTHER" id="PTHR31793">
    <property type="entry name" value="4-HYDROXYBENZOYL-COA THIOESTERASE FAMILY MEMBER"/>
    <property type="match status" value="1"/>
</dbReference>
<dbReference type="Gene3D" id="3.10.129.10">
    <property type="entry name" value="Hotdog Thioesterase"/>
    <property type="match status" value="1"/>
</dbReference>
<keyword evidence="2" id="KW-0378">Hydrolase</keyword>